<sequence length="101" mass="11197">MRLFDAQRIDKVLLNSKTLPYNDLHACVFSEFDTISPPQSKFIASPSANMFDNKLADPQTCSASESIWLALIELLAGVGVWHLPTMGHVVDDHGHSFVMPI</sequence>
<comment type="caution">
    <text evidence="1">The sequence shown here is derived from an EMBL/GenBank/DDBJ whole genome shotgun (WGS) entry which is preliminary data.</text>
</comment>
<name>A0A4C1VF58_EUMVA</name>
<protein>
    <submittedName>
        <fullName evidence="1">Uncharacterized protein</fullName>
    </submittedName>
</protein>
<accession>A0A4C1VF58</accession>
<dbReference type="EMBL" id="BGZK01000325">
    <property type="protein sequence ID" value="GBP36897.1"/>
    <property type="molecule type" value="Genomic_DNA"/>
</dbReference>
<dbReference type="AlphaFoldDB" id="A0A4C1VF58"/>
<evidence type="ECO:0000313" key="2">
    <source>
        <dbReference type="Proteomes" id="UP000299102"/>
    </source>
</evidence>
<organism evidence="1 2">
    <name type="scientific">Eumeta variegata</name>
    <name type="common">Bagworm moth</name>
    <name type="synonym">Eumeta japonica</name>
    <dbReference type="NCBI Taxonomy" id="151549"/>
    <lineage>
        <taxon>Eukaryota</taxon>
        <taxon>Metazoa</taxon>
        <taxon>Ecdysozoa</taxon>
        <taxon>Arthropoda</taxon>
        <taxon>Hexapoda</taxon>
        <taxon>Insecta</taxon>
        <taxon>Pterygota</taxon>
        <taxon>Neoptera</taxon>
        <taxon>Endopterygota</taxon>
        <taxon>Lepidoptera</taxon>
        <taxon>Glossata</taxon>
        <taxon>Ditrysia</taxon>
        <taxon>Tineoidea</taxon>
        <taxon>Psychidae</taxon>
        <taxon>Oiketicinae</taxon>
        <taxon>Eumeta</taxon>
    </lineage>
</organism>
<reference evidence="1 2" key="1">
    <citation type="journal article" date="2019" name="Commun. Biol.">
        <title>The bagworm genome reveals a unique fibroin gene that provides high tensile strength.</title>
        <authorList>
            <person name="Kono N."/>
            <person name="Nakamura H."/>
            <person name="Ohtoshi R."/>
            <person name="Tomita M."/>
            <person name="Numata K."/>
            <person name="Arakawa K."/>
        </authorList>
    </citation>
    <scope>NUCLEOTIDE SEQUENCE [LARGE SCALE GENOMIC DNA]</scope>
</reference>
<dbReference type="Proteomes" id="UP000299102">
    <property type="component" value="Unassembled WGS sequence"/>
</dbReference>
<proteinExistence type="predicted"/>
<evidence type="ECO:0000313" key="1">
    <source>
        <dbReference type="EMBL" id="GBP36897.1"/>
    </source>
</evidence>
<keyword evidence="2" id="KW-1185">Reference proteome</keyword>
<gene>
    <name evidence="1" type="ORF">EVAR_23199_1</name>
</gene>